<dbReference type="Proteomes" id="UP001194468">
    <property type="component" value="Unassembled WGS sequence"/>
</dbReference>
<reference evidence="1" key="1">
    <citation type="submission" date="2019-10" db="EMBL/GenBank/DDBJ databases">
        <authorList>
            <consortium name="DOE Joint Genome Institute"/>
            <person name="Kuo A."/>
            <person name="Miyauchi S."/>
            <person name="Kiss E."/>
            <person name="Drula E."/>
            <person name="Kohler A."/>
            <person name="Sanchez-Garcia M."/>
            <person name="Andreopoulos B."/>
            <person name="Barry K.W."/>
            <person name="Bonito G."/>
            <person name="Buee M."/>
            <person name="Carver A."/>
            <person name="Chen C."/>
            <person name="Cichocki N."/>
            <person name="Clum A."/>
            <person name="Culley D."/>
            <person name="Crous P.W."/>
            <person name="Fauchery L."/>
            <person name="Girlanda M."/>
            <person name="Hayes R."/>
            <person name="Keri Z."/>
            <person name="LaButti K."/>
            <person name="Lipzen A."/>
            <person name="Lombard V."/>
            <person name="Magnuson J."/>
            <person name="Maillard F."/>
            <person name="Morin E."/>
            <person name="Murat C."/>
            <person name="Nolan M."/>
            <person name="Ohm R."/>
            <person name="Pangilinan J."/>
            <person name="Pereira M."/>
            <person name="Perotto S."/>
            <person name="Peter M."/>
            <person name="Riley R."/>
            <person name="Sitrit Y."/>
            <person name="Stielow B."/>
            <person name="Szollosi G."/>
            <person name="Zifcakova L."/>
            <person name="Stursova M."/>
            <person name="Spatafora J.W."/>
            <person name="Tedersoo L."/>
            <person name="Vaario L.-M."/>
            <person name="Yamada A."/>
            <person name="Yan M."/>
            <person name="Wang P."/>
            <person name="Xu J."/>
            <person name="Bruns T."/>
            <person name="Baldrian P."/>
            <person name="Vilgalys R."/>
            <person name="Henrissat B."/>
            <person name="Grigoriev I.V."/>
            <person name="Hibbett D."/>
            <person name="Nagy L.G."/>
            <person name="Martin F.M."/>
        </authorList>
    </citation>
    <scope>NUCLEOTIDE SEQUENCE</scope>
    <source>
        <strain evidence="1">BED1</strain>
    </source>
</reference>
<dbReference type="EMBL" id="WHUW01000064">
    <property type="protein sequence ID" value="KAF8429944.1"/>
    <property type="molecule type" value="Genomic_DNA"/>
</dbReference>
<comment type="caution">
    <text evidence="1">The sequence shown here is derived from an EMBL/GenBank/DDBJ whole genome shotgun (WGS) entry which is preliminary data.</text>
</comment>
<keyword evidence="2" id="KW-1185">Reference proteome</keyword>
<gene>
    <name evidence="1" type="ORF">L210DRAFT_3562706</name>
</gene>
<dbReference type="AlphaFoldDB" id="A0AAD4BGM2"/>
<accession>A0AAD4BGM2</accession>
<organism evidence="1 2">
    <name type="scientific">Boletus edulis BED1</name>
    <dbReference type="NCBI Taxonomy" id="1328754"/>
    <lineage>
        <taxon>Eukaryota</taxon>
        <taxon>Fungi</taxon>
        <taxon>Dikarya</taxon>
        <taxon>Basidiomycota</taxon>
        <taxon>Agaricomycotina</taxon>
        <taxon>Agaricomycetes</taxon>
        <taxon>Agaricomycetidae</taxon>
        <taxon>Boletales</taxon>
        <taxon>Boletineae</taxon>
        <taxon>Boletaceae</taxon>
        <taxon>Boletoideae</taxon>
        <taxon>Boletus</taxon>
    </lineage>
</organism>
<protein>
    <submittedName>
        <fullName evidence="1">Uncharacterized protein</fullName>
    </submittedName>
</protein>
<evidence type="ECO:0000313" key="2">
    <source>
        <dbReference type="Proteomes" id="UP001194468"/>
    </source>
</evidence>
<name>A0AAD4BGM2_BOLED</name>
<sequence length="72" mass="8271">MAVQAARRVVVLSSLCHPCSWIQCRRVMVIQGVTMNHRQFPHQRALHLAQHMHQRTTIRGTTENPLEVSRGC</sequence>
<evidence type="ECO:0000313" key="1">
    <source>
        <dbReference type="EMBL" id="KAF8429944.1"/>
    </source>
</evidence>
<reference evidence="1" key="2">
    <citation type="journal article" date="2020" name="Nat. Commun.">
        <title>Large-scale genome sequencing of mycorrhizal fungi provides insights into the early evolution of symbiotic traits.</title>
        <authorList>
            <person name="Miyauchi S."/>
            <person name="Kiss E."/>
            <person name="Kuo A."/>
            <person name="Drula E."/>
            <person name="Kohler A."/>
            <person name="Sanchez-Garcia M."/>
            <person name="Morin E."/>
            <person name="Andreopoulos B."/>
            <person name="Barry K.W."/>
            <person name="Bonito G."/>
            <person name="Buee M."/>
            <person name="Carver A."/>
            <person name="Chen C."/>
            <person name="Cichocki N."/>
            <person name="Clum A."/>
            <person name="Culley D."/>
            <person name="Crous P.W."/>
            <person name="Fauchery L."/>
            <person name="Girlanda M."/>
            <person name="Hayes R.D."/>
            <person name="Keri Z."/>
            <person name="LaButti K."/>
            <person name="Lipzen A."/>
            <person name="Lombard V."/>
            <person name="Magnuson J."/>
            <person name="Maillard F."/>
            <person name="Murat C."/>
            <person name="Nolan M."/>
            <person name="Ohm R.A."/>
            <person name="Pangilinan J."/>
            <person name="Pereira M.F."/>
            <person name="Perotto S."/>
            <person name="Peter M."/>
            <person name="Pfister S."/>
            <person name="Riley R."/>
            <person name="Sitrit Y."/>
            <person name="Stielow J.B."/>
            <person name="Szollosi G."/>
            <person name="Zifcakova L."/>
            <person name="Stursova M."/>
            <person name="Spatafora J.W."/>
            <person name="Tedersoo L."/>
            <person name="Vaario L.M."/>
            <person name="Yamada A."/>
            <person name="Yan M."/>
            <person name="Wang P."/>
            <person name="Xu J."/>
            <person name="Bruns T."/>
            <person name="Baldrian P."/>
            <person name="Vilgalys R."/>
            <person name="Dunand C."/>
            <person name="Henrissat B."/>
            <person name="Grigoriev I.V."/>
            <person name="Hibbett D."/>
            <person name="Nagy L.G."/>
            <person name="Martin F.M."/>
        </authorList>
    </citation>
    <scope>NUCLEOTIDE SEQUENCE</scope>
    <source>
        <strain evidence="1">BED1</strain>
    </source>
</reference>
<proteinExistence type="predicted"/>